<feature type="transmembrane region" description="Helical" evidence="4">
    <location>
        <begin position="358"/>
        <end position="383"/>
    </location>
</feature>
<dbReference type="Gene3D" id="1.20.1250.20">
    <property type="entry name" value="MFS general substrate transporter like domains"/>
    <property type="match status" value="2"/>
</dbReference>
<feature type="transmembrane region" description="Helical" evidence="4">
    <location>
        <begin position="303"/>
        <end position="321"/>
    </location>
</feature>
<comment type="subcellular location">
    <subcellularLocation>
        <location evidence="1">Membrane</location>
        <topology evidence="1">Multi-pass membrane protein</topology>
    </subcellularLocation>
</comment>
<evidence type="ECO:0000313" key="7">
    <source>
        <dbReference type="Proteomes" id="UP000184267"/>
    </source>
</evidence>
<feature type="domain" description="Major facilitator superfamily (MFS) profile" evidence="5">
    <location>
        <begin position="59"/>
        <end position="450"/>
    </location>
</feature>
<keyword evidence="7" id="KW-1185">Reference proteome</keyword>
<keyword evidence="4" id="KW-0472">Membrane</keyword>
<dbReference type="STRING" id="154538.A0A1M2W6B2"/>
<dbReference type="OrthoDB" id="6499973at2759"/>
<dbReference type="GO" id="GO:0016020">
    <property type="term" value="C:membrane"/>
    <property type="evidence" value="ECO:0007669"/>
    <property type="project" value="UniProtKB-SubCell"/>
</dbReference>
<protein>
    <submittedName>
        <fullName evidence="6">Riboflavin transporter MCH5</fullName>
    </submittedName>
</protein>
<dbReference type="InterPro" id="IPR036259">
    <property type="entry name" value="MFS_trans_sf"/>
</dbReference>
<feature type="transmembrane region" description="Helical" evidence="4">
    <location>
        <begin position="221"/>
        <end position="242"/>
    </location>
</feature>
<dbReference type="InterPro" id="IPR011701">
    <property type="entry name" value="MFS"/>
</dbReference>
<feature type="transmembrane region" description="Helical" evidence="4">
    <location>
        <begin position="154"/>
        <end position="177"/>
    </location>
</feature>
<reference evidence="6 7" key="1">
    <citation type="submission" date="2016-10" db="EMBL/GenBank/DDBJ databases">
        <title>Genome sequence of the basidiomycete white-rot fungus Trametes pubescens.</title>
        <authorList>
            <person name="Makela M.R."/>
            <person name="Granchi Z."/>
            <person name="Peng M."/>
            <person name="De Vries R.P."/>
            <person name="Grigoriev I."/>
            <person name="Riley R."/>
            <person name="Hilden K."/>
        </authorList>
    </citation>
    <scope>NUCLEOTIDE SEQUENCE [LARGE SCALE GENOMIC DNA]</scope>
    <source>
        <strain evidence="6 7">FBCC735</strain>
    </source>
</reference>
<dbReference type="AlphaFoldDB" id="A0A1M2W6B2"/>
<feature type="transmembrane region" description="Helical" evidence="4">
    <location>
        <begin position="127"/>
        <end position="148"/>
    </location>
</feature>
<dbReference type="InterPro" id="IPR020846">
    <property type="entry name" value="MFS_dom"/>
</dbReference>
<dbReference type="PROSITE" id="PS50850">
    <property type="entry name" value="MFS"/>
    <property type="match status" value="1"/>
</dbReference>
<evidence type="ECO:0000256" key="1">
    <source>
        <dbReference type="ARBA" id="ARBA00004141"/>
    </source>
</evidence>
<dbReference type="InterPro" id="IPR050327">
    <property type="entry name" value="Proton-linked_MCT"/>
</dbReference>
<proteinExistence type="inferred from homology"/>
<feature type="region of interest" description="Disordered" evidence="3">
    <location>
        <begin position="1"/>
        <end position="49"/>
    </location>
</feature>
<feature type="transmembrane region" description="Helical" evidence="4">
    <location>
        <begin position="58"/>
        <end position="80"/>
    </location>
</feature>
<accession>A0A1M2W6B2</accession>
<evidence type="ECO:0000256" key="2">
    <source>
        <dbReference type="ARBA" id="ARBA00006727"/>
    </source>
</evidence>
<feature type="transmembrane region" description="Helical" evidence="4">
    <location>
        <begin position="189"/>
        <end position="209"/>
    </location>
</feature>
<evidence type="ECO:0000256" key="3">
    <source>
        <dbReference type="SAM" id="MobiDB-lite"/>
    </source>
</evidence>
<feature type="transmembrane region" description="Helical" evidence="4">
    <location>
        <begin position="333"/>
        <end position="352"/>
    </location>
</feature>
<keyword evidence="4" id="KW-1133">Transmembrane helix</keyword>
<dbReference type="PANTHER" id="PTHR11360">
    <property type="entry name" value="MONOCARBOXYLATE TRANSPORTER"/>
    <property type="match status" value="1"/>
</dbReference>
<dbReference type="GO" id="GO:0022857">
    <property type="term" value="F:transmembrane transporter activity"/>
    <property type="evidence" value="ECO:0007669"/>
    <property type="project" value="InterPro"/>
</dbReference>
<feature type="transmembrane region" description="Helical" evidence="4">
    <location>
        <begin position="269"/>
        <end position="291"/>
    </location>
</feature>
<feature type="transmembrane region" description="Helical" evidence="4">
    <location>
        <begin position="395"/>
        <end position="416"/>
    </location>
</feature>
<organism evidence="6 7">
    <name type="scientific">Trametes pubescens</name>
    <name type="common">White-rot fungus</name>
    <dbReference type="NCBI Taxonomy" id="154538"/>
    <lineage>
        <taxon>Eukaryota</taxon>
        <taxon>Fungi</taxon>
        <taxon>Dikarya</taxon>
        <taxon>Basidiomycota</taxon>
        <taxon>Agaricomycotina</taxon>
        <taxon>Agaricomycetes</taxon>
        <taxon>Polyporales</taxon>
        <taxon>Polyporaceae</taxon>
        <taxon>Trametes</taxon>
    </lineage>
</organism>
<dbReference type="OMA" id="THGLDKT"/>
<feature type="transmembrane region" description="Helical" evidence="4">
    <location>
        <begin position="422"/>
        <end position="447"/>
    </location>
</feature>
<name>A0A1M2W6B2_TRAPU</name>
<dbReference type="EMBL" id="MNAD01000176">
    <property type="protein sequence ID" value="OJT15353.1"/>
    <property type="molecule type" value="Genomic_DNA"/>
</dbReference>
<feature type="compositionally biased region" description="Polar residues" evidence="3">
    <location>
        <begin position="1"/>
        <end position="12"/>
    </location>
</feature>
<sequence>MSTSQLEQSNREVGSAAASMHKSEASATVRESSRPPTARPDDVAPPQAPSLGVPEGGLAAWLTVAGAFLCQMCGFGYTGSFGVYQDFYTRVYLSDQSSSAISWIGSLNAFLVISSGLLAGRLYDRGYFYHLLYGGSLLLAFSLFMLSLAKPNQYYQILLSQGIGAGLGAGMVYIPSVAIISQYFHKRRALTMTIVASGSSLGSIIHPIMLNNTLNNPKIGFAIAARANAGLISGLLLIACCMMRTRTTVQSKPAHLWVSAKRFSKDMPYVFAALGMTVFATGFYFPLFYIQLDALTHGLDKTFAFYSLVIMNASSFVGRLSPGWFANRLGSHNIIVTATFCCAILIFGMIGISSVASVVVIAVIYGFFVGTYIAMLGPLLAHLTDDMSELGARMGIAFACAGVGSLIGTPISGALLTAEYHWWRPALFSGIVAFAGFGCFLVSIILLRRRKAHQRALDRGEKA</sequence>
<feature type="transmembrane region" description="Helical" evidence="4">
    <location>
        <begin position="100"/>
        <end position="120"/>
    </location>
</feature>
<comment type="similarity">
    <text evidence="2">Belongs to the major facilitator superfamily. Monocarboxylate porter (TC 2.A.1.13) family.</text>
</comment>
<evidence type="ECO:0000259" key="5">
    <source>
        <dbReference type="PROSITE" id="PS50850"/>
    </source>
</evidence>
<dbReference type="Proteomes" id="UP000184267">
    <property type="component" value="Unassembled WGS sequence"/>
</dbReference>
<dbReference type="SUPFAM" id="SSF103473">
    <property type="entry name" value="MFS general substrate transporter"/>
    <property type="match status" value="1"/>
</dbReference>
<keyword evidence="4" id="KW-0812">Transmembrane</keyword>
<gene>
    <name evidence="6" type="ORF">TRAPUB_8085</name>
</gene>
<comment type="caution">
    <text evidence="6">The sequence shown here is derived from an EMBL/GenBank/DDBJ whole genome shotgun (WGS) entry which is preliminary data.</text>
</comment>
<evidence type="ECO:0000256" key="4">
    <source>
        <dbReference type="SAM" id="Phobius"/>
    </source>
</evidence>
<dbReference type="PANTHER" id="PTHR11360:SF234">
    <property type="entry name" value="MFS-TYPE TRANSPORTER DBAD-RELATED"/>
    <property type="match status" value="1"/>
</dbReference>
<evidence type="ECO:0000313" key="6">
    <source>
        <dbReference type="EMBL" id="OJT15353.1"/>
    </source>
</evidence>
<dbReference type="Pfam" id="PF07690">
    <property type="entry name" value="MFS_1"/>
    <property type="match status" value="1"/>
</dbReference>